<organism evidence="2 3">
    <name type="scientific">Microscilla marina ATCC 23134</name>
    <dbReference type="NCBI Taxonomy" id="313606"/>
    <lineage>
        <taxon>Bacteria</taxon>
        <taxon>Pseudomonadati</taxon>
        <taxon>Bacteroidota</taxon>
        <taxon>Cytophagia</taxon>
        <taxon>Cytophagales</taxon>
        <taxon>Microscillaceae</taxon>
        <taxon>Microscilla</taxon>
    </lineage>
</organism>
<gene>
    <name evidence="2" type="ORF">M23134_03225</name>
</gene>
<evidence type="ECO:0000259" key="1">
    <source>
        <dbReference type="Pfam" id="PF05406"/>
    </source>
</evidence>
<dbReference type="Gene3D" id="2.20.140.10">
    <property type="entry name" value="WGR domain"/>
    <property type="match status" value="1"/>
</dbReference>
<dbReference type="InterPro" id="IPR049809">
    <property type="entry name" value="YehF/YfeS-like_WGR"/>
</dbReference>
<dbReference type="AlphaFoldDB" id="A1ZGH0"/>
<dbReference type="Pfam" id="PF05406">
    <property type="entry name" value="WGR"/>
    <property type="match status" value="1"/>
</dbReference>
<reference evidence="2 3" key="1">
    <citation type="submission" date="2007-01" db="EMBL/GenBank/DDBJ databases">
        <authorList>
            <person name="Haygood M."/>
            <person name="Podell S."/>
            <person name="Anderson C."/>
            <person name="Hopkinson B."/>
            <person name="Roe K."/>
            <person name="Barbeau K."/>
            <person name="Gaasterland T."/>
            <person name="Ferriera S."/>
            <person name="Johnson J."/>
            <person name="Kravitz S."/>
            <person name="Beeson K."/>
            <person name="Sutton G."/>
            <person name="Rogers Y.-H."/>
            <person name="Friedman R."/>
            <person name="Frazier M."/>
            <person name="Venter J.C."/>
        </authorList>
    </citation>
    <scope>NUCLEOTIDE SEQUENCE [LARGE SCALE GENOMIC DNA]</scope>
    <source>
        <strain evidence="2 3">ATCC 23134</strain>
    </source>
</reference>
<dbReference type="Proteomes" id="UP000004095">
    <property type="component" value="Unassembled WGS sequence"/>
</dbReference>
<proteinExistence type="predicted"/>
<dbReference type="EMBL" id="AAWS01000006">
    <property type="protein sequence ID" value="EAY30587.1"/>
    <property type="molecule type" value="Genomic_DNA"/>
</dbReference>
<protein>
    <recommendedName>
        <fullName evidence="1">WGR domain-containing protein</fullName>
    </recommendedName>
</protein>
<dbReference type="OrthoDB" id="962005at2"/>
<dbReference type="RefSeq" id="WP_002694871.1">
    <property type="nucleotide sequence ID" value="NZ_AAWS01000006.1"/>
</dbReference>
<sequence length="316" mass="35934">MKTLTKDAVKEAAEDLIEAFGTTTTLDVKNKLRQQGFQALQAEVSTLMDEVTAEESWQFNHNGRYRVYRFGPDSNDTFHKYLENGQQFWEVLASDKELVVNEGVVGTNGQMQKQTFPTNRKTIAQSKKLYQEQKQVGYAEATDQRLPFALRKKYANYLSKKPTSYTIGFFDVSALEKQATEFTLTNQQTTKGYIIQSKNVGYDFTWELPQSKISLADILKNTQVIDQLFKHDKRSVTGEKIKTTKAYQQNEEALIAYEAYKPQAAASLIEIKASIDNVYKIDISFEGGDQISLSKFDLNLQQELLPVARQILIQAG</sequence>
<name>A1ZGH0_MICM2</name>
<accession>A1ZGH0</accession>
<keyword evidence="3" id="KW-1185">Reference proteome</keyword>
<comment type="caution">
    <text evidence="2">The sequence shown here is derived from an EMBL/GenBank/DDBJ whole genome shotgun (WGS) entry which is preliminary data.</text>
</comment>
<dbReference type="eggNOG" id="ENOG5033EGT">
    <property type="taxonomic scope" value="Bacteria"/>
</dbReference>
<dbReference type="CDD" id="cd07996">
    <property type="entry name" value="WGR_MMR_like"/>
    <property type="match status" value="1"/>
</dbReference>
<feature type="domain" description="WGR" evidence="1">
    <location>
        <begin position="83"/>
        <end position="143"/>
    </location>
</feature>
<dbReference type="InterPro" id="IPR008893">
    <property type="entry name" value="WGR_domain"/>
</dbReference>
<evidence type="ECO:0000313" key="2">
    <source>
        <dbReference type="EMBL" id="EAY30587.1"/>
    </source>
</evidence>
<evidence type="ECO:0000313" key="3">
    <source>
        <dbReference type="Proteomes" id="UP000004095"/>
    </source>
</evidence>